<accession>A0A2W5KA01</accession>
<gene>
    <name evidence="1" type="ORF">DI565_16465</name>
</gene>
<sequence length="168" mass="18863">MITRQTPILLDTNAIVACHEMGCWRAICGAFPLETVETCIVEFQTGGHVLLSPDYVDEATLRAQFAHIHDPQHIERAEVALRGGHALHEGEKDLWAHALGRSDDVWVLCGPDRASMKFGCAQKLAQRLISLESLLVHLRHPAVKTLEHLYSQAWLDDVRRKFILGIVQ</sequence>
<protein>
    <recommendedName>
        <fullName evidence="3">PIN domain-containing protein</fullName>
    </recommendedName>
</protein>
<organism evidence="1 2">
    <name type="scientific">Ancylobacter novellus</name>
    <name type="common">Thiobacillus novellus</name>
    <dbReference type="NCBI Taxonomy" id="921"/>
    <lineage>
        <taxon>Bacteria</taxon>
        <taxon>Pseudomonadati</taxon>
        <taxon>Pseudomonadota</taxon>
        <taxon>Alphaproteobacteria</taxon>
        <taxon>Hyphomicrobiales</taxon>
        <taxon>Xanthobacteraceae</taxon>
        <taxon>Ancylobacter</taxon>
    </lineage>
</organism>
<reference evidence="1 2" key="1">
    <citation type="submission" date="2017-08" db="EMBL/GenBank/DDBJ databases">
        <title>Infants hospitalized years apart are colonized by the same room-sourced microbial strains.</title>
        <authorList>
            <person name="Brooks B."/>
            <person name="Olm M.R."/>
            <person name="Firek B.A."/>
            <person name="Baker R."/>
            <person name="Thomas B.C."/>
            <person name="Morowitz M.J."/>
            <person name="Banfield J.F."/>
        </authorList>
    </citation>
    <scope>NUCLEOTIDE SEQUENCE [LARGE SCALE GENOMIC DNA]</scope>
    <source>
        <strain evidence="1">S2_005_003_R2_43</strain>
    </source>
</reference>
<dbReference type="Proteomes" id="UP000249577">
    <property type="component" value="Unassembled WGS sequence"/>
</dbReference>
<comment type="caution">
    <text evidence="1">The sequence shown here is derived from an EMBL/GenBank/DDBJ whole genome shotgun (WGS) entry which is preliminary data.</text>
</comment>
<evidence type="ECO:0000313" key="2">
    <source>
        <dbReference type="Proteomes" id="UP000249577"/>
    </source>
</evidence>
<evidence type="ECO:0000313" key="1">
    <source>
        <dbReference type="EMBL" id="PZQ12414.1"/>
    </source>
</evidence>
<dbReference type="AlphaFoldDB" id="A0A2W5KA01"/>
<name>A0A2W5KA01_ANCNO</name>
<proteinExistence type="predicted"/>
<dbReference type="EMBL" id="QFPN01000009">
    <property type="protein sequence ID" value="PZQ12414.1"/>
    <property type="molecule type" value="Genomic_DNA"/>
</dbReference>
<evidence type="ECO:0008006" key="3">
    <source>
        <dbReference type="Google" id="ProtNLM"/>
    </source>
</evidence>